<proteinExistence type="predicted"/>
<keyword evidence="4" id="KW-1185">Reference proteome</keyword>
<dbReference type="EMBL" id="JRTT01000025">
    <property type="protein sequence ID" value="KHD75620.1"/>
    <property type="molecule type" value="Genomic_DNA"/>
</dbReference>
<dbReference type="InterPro" id="IPR013830">
    <property type="entry name" value="SGNH_hydro"/>
</dbReference>
<evidence type="ECO:0000313" key="3">
    <source>
        <dbReference type="EMBL" id="KHD75620.1"/>
    </source>
</evidence>
<comment type="caution">
    <text evidence="3">The sequence shown here is derived from an EMBL/GenBank/DDBJ whole genome shotgun (WGS) entry which is preliminary data.</text>
</comment>
<keyword evidence="1" id="KW-0732">Signal</keyword>
<dbReference type="InterPro" id="IPR013783">
    <property type="entry name" value="Ig-like_fold"/>
</dbReference>
<dbReference type="Proteomes" id="UP000054537">
    <property type="component" value="Unassembled WGS sequence"/>
</dbReference>
<evidence type="ECO:0000259" key="2">
    <source>
        <dbReference type="Pfam" id="PF13472"/>
    </source>
</evidence>
<evidence type="ECO:0000256" key="1">
    <source>
        <dbReference type="SAM" id="SignalP"/>
    </source>
</evidence>
<feature type="signal peptide" evidence="1">
    <location>
        <begin position="1"/>
        <end position="23"/>
    </location>
</feature>
<dbReference type="GO" id="GO:0004622">
    <property type="term" value="F:phosphatidylcholine lysophospholipase activity"/>
    <property type="evidence" value="ECO:0007669"/>
    <property type="project" value="TreeGrafter"/>
</dbReference>
<protein>
    <recommendedName>
        <fullName evidence="2">SGNH hydrolase-type esterase domain-containing protein</fullName>
    </recommendedName>
</protein>
<accession>A0A0A6UHT4</accession>
<dbReference type="GO" id="GO:0005975">
    <property type="term" value="P:carbohydrate metabolic process"/>
    <property type="evidence" value="ECO:0007669"/>
    <property type="project" value="UniProtKB-ARBA"/>
</dbReference>
<dbReference type="CDD" id="cd01833">
    <property type="entry name" value="XynB_like"/>
    <property type="match status" value="1"/>
</dbReference>
<dbReference type="PANTHER" id="PTHR30383">
    <property type="entry name" value="THIOESTERASE 1/PROTEASE 1/LYSOPHOSPHOLIPASE L1"/>
    <property type="match status" value="1"/>
</dbReference>
<dbReference type="InterPro" id="IPR036514">
    <property type="entry name" value="SGNH_hydro_sf"/>
</dbReference>
<reference evidence="3 4" key="1">
    <citation type="submission" date="2014-10" db="EMBL/GenBank/DDBJ databases">
        <title>Draft genome sequence of Actinoplanes utahensis NRRL 12052.</title>
        <authorList>
            <person name="Velasco-Bucheli B."/>
            <person name="del Cerro C."/>
            <person name="Hormigo D."/>
            <person name="Garcia J.L."/>
            <person name="Acebal C."/>
            <person name="Arroyo M."/>
            <person name="de la Mata I."/>
        </authorList>
    </citation>
    <scope>NUCLEOTIDE SEQUENCE [LARGE SCALE GENOMIC DNA]</scope>
    <source>
        <strain evidence="3 4">NRRL 12052</strain>
    </source>
</reference>
<organism evidence="3 4">
    <name type="scientific">Actinoplanes utahensis</name>
    <dbReference type="NCBI Taxonomy" id="1869"/>
    <lineage>
        <taxon>Bacteria</taxon>
        <taxon>Bacillati</taxon>
        <taxon>Actinomycetota</taxon>
        <taxon>Actinomycetes</taxon>
        <taxon>Micromonosporales</taxon>
        <taxon>Micromonosporaceae</taxon>
        <taxon>Actinoplanes</taxon>
    </lineage>
</organism>
<evidence type="ECO:0000313" key="4">
    <source>
        <dbReference type="Proteomes" id="UP000054537"/>
    </source>
</evidence>
<dbReference type="STRING" id="1869.MB27_21620"/>
<dbReference type="Pfam" id="PF13472">
    <property type="entry name" value="Lipase_GDSL_2"/>
    <property type="match status" value="1"/>
</dbReference>
<dbReference type="Gene3D" id="3.40.50.1110">
    <property type="entry name" value="SGNH hydrolase"/>
    <property type="match status" value="1"/>
</dbReference>
<dbReference type="InterPro" id="IPR036116">
    <property type="entry name" value="FN3_sf"/>
</dbReference>
<dbReference type="SUPFAM" id="SSF52266">
    <property type="entry name" value="SGNH hydrolase"/>
    <property type="match status" value="1"/>
</dbReference>
<dbReference type="SUPFAM" id="SSF49265">
    <property type="entry name" value="Fibronectin type III"/>
    <property type="match status" value="1"/>
</dbReference>
<dbReference type="PANTHER" id="PTHR30383:SF19">
    <property type="entry name" value="FIBRONECTIN TYPE-III DOMAIN-CONTAINING PROTEIN"/>
    <property type="match status" value="1"/>
</dbReference>
<dbReference type="AlphaFoldDB" id="A0A0A6UHT4"/>
<dbReference type="InterPro" id="IPR051532">
    <property type="entry name" value="Ester_Hydrolysis_Enzymes"/>
</dbReference>
<feature type="chain" id="PRO_5002033844" description="SGNH hydrolase-type esterase domain-containing protein" evidence="1">
    <location>
        <begin position="24"/>
        <end position="448"/>
    </location>
</feature>
<name>A0A0A6UHT4_ACTUT</name>
<dbReference type="eggNOG" id="COG2755">
    <property type="taxonomic scope" value="Bacteria"/>
</dbReference>
<gene>
    <name evidence="3" type="ORF">MB27_21620</name>
</gene>
<sequence>MALVAMTLLANLLVLVHGSAAQAAAPKLMVVGDSISQGIEGDYTWRYRLATHLSGTGADFVGPWTGTTKVPAEFDGGGSHTGAYRPGISFDSANLAQWGWQMHQAKDVVGGHVSTYQPDYLLVELGFNDLGWGVNEPAGLLNDFEWFVYHARAAKPDVRILVANVLHRTPLEVHPDLPQKITNYNAMLAARVPQLSSDISPIRVVDIDSPFDENRDAYDGLHPNIRGEYVIANAFAATLNSSFGLGGAPAPIPTSLPAPLKPGAPTSITAVPVGDKIKVSWSHVFGATDYEFWQRDATAGAPFTKGIYNIGADSWTADLLPAGHTMQFYVRTRRGDSHTSGASATATATVRALTAPRFWVTTNPAEPYTVTVHWDAVAGADDYNVYGASGCGSVPPAISSYTLQQFMLGGKTSWTQEFIFEPCKNYFVTASRYGGETPKPAAGVRAWL</sequence>
<feature type="domain" description="SGNH hydrolase-type esterase" evidence="2">
    <location>
        <begin position="30"/>
        <end position="227"/>
    </location>
</feature>
<dbReference type="Gene3D" id="2.60.40.10">
    <property type="entry name" value="Immunoglobulins"/>
    <property type="match status" value="1"/>
</dbReference>